<dbReference type="Pfam" id="PF02567">
    <property type="entry name" value="PhzC-PhzF"/>
    <property type="match status" value="1"/>
</dbReference>
<evidence type="ECO:0000256" key="1">
    <source>
        <dbReference type="PIRSR" id="PIRSR016184-1"/>
    </source>
</evidence>
<dbReference type="InterPro" id="IPR003719">
    <property type="entry name" value="Phenazine_PhzF-like"/>
</dbReference>
<dbReference type="PIRSF" id="PIRSF016184">
    <property type="entry name" value="PhzC_PhzF"/>
    <property type="match status" value="1"/>
</dbReference>
<evidence type="ECO:0000313" key="3">
    <source>
        <dbReference type="Proteomes" id="UP001198983"/>
    </source>
</evidence>
<dbReference type="RefSeq" id="WP_228416118.1">
    <property type="nucleotide sequence ID" value="NZ_CP081135.1"/>
</dbReference>
<reference evidence="2 3" key="1">
    <citation type="journal article" date="2023" name="Int. J. Syst. Evol. Microbiol.">
        <title>Terrisporobacter hibernicus sp. nov., isolated from bovine faeces in Northern Ireland.</title>
        <authorList>
            <person name="Mitchell M."/>
            <person name="Nguyen S.V."/>
            <person name="Connor M."/>
            <person name="Fairley D.J."/>
            <person name="Donoghue O."/>
            <person name="Marshall H."/>
            <person name="Koolman L."/>
            <person name="McMullan G."/>
            <person name="Schaffer K.E."/>
            <person name="McGrath J.W."/>
            <person name="Fanning S."/>
        </authorList>
    </citation>
    <scope>NUCLEOTIDE SEQUENCE [LARGE SCALE GENOMIC DNA]</scope>
    <source>
        <strain evidence="2 3">MCA3</strain>
    </source>
</reference>
<dbReference type="NCBIfam" id="TIGR00654">
    <property type="entry name" value="PhzF_family"/>
    <property type="match status" value="1"/>
</dbReference>
<dbReference type="GO" id="GO:0005737">
    <property type="term" value="C:cytoplasm"/>
    <property type="evidence" value="ECO:0007669"/>
    <property type="project" value="TreeGrafter"/>
</dbReference>
<keyword evidence="3" id="KW-1185">Reference proteome</keyword>
<sequence length="295" mass="33231">MNKIIIKQVDAFTSIPFGGNPAGVVTDANSIDDFIKQKIAKEMNLSETAFVSSSDKADFKVQFFTPKFEVDLCGHATIATFNTLYKENKLDLSKDKFYQETKAGVLPVEIRNIDDKKIFMMTQVNPKFINLDHLREEIAQSLNISRDDLLPYPMKNVSTGLWWLVFGVKNLEILKNITPNLDKISKLSDKNNFVGISLFTMETFNHDCTYHVRSLAPYCGVAEDPVCGTGNGSVSSYIFHHKLIDKNQSSLVGEQGHFLERPGKVYVEIQSDIDEIIYIKIGGEARTVLEGEILY</sequence>
<dbReference type="EMBL" id="CP081135">
    <property type="protein sequence ID" value="UEL47781.1"/>
    <property type="molecule type" value="Genomic_DNA"/>
</dbReference>
<dbReference type="Proteomes" id="UP001198983">
    <property type="component" value="Chromosome"/>
</dbReference>
<name>A0AAX2ZFE2_9FIRM</name>
<dbReference type="PANTHER" id="PTHR13774">
    <property type="entry name" value="PHENAZINE BIOSYNTHESIS PROTEIN"/>
    <property type="match status" value="1"/>
</dbReference>
<organism evidence="2 3">
    <name type="scientific">Terrisporobacter hibernicus</name>
    <dbReference type="NCBI Taxonomy" id="2813371"/>
    <lineage>
        <taxon>Bacteria</taxon>
        <taxon>Bacillati</taxon>
        <taxon>Bacillota</taxon>
        <taxon>Clostridia</taxon>
        <taxon>Peptostreptococcales</taxon>
        <taxon>Peptostreptococcaceae</taxon>
        <taxon>Terrisporobacter</taxon>
    </lineage>
</organism>
<dbReference type="Gene3D" id="3.10.310.10">
    <property type="entry name" value="Diaminopimelate Epimerase, Chain A, domain 1"/>
    <property type="match status" value="2"/>
</dbReference>
<dbReference type="AlphaFoldDB" id="A0AAX2ZFE2"/>
<dbReference type="KEGG" id="tem:JW646_19540"/>
<evidence type="ECO:0000313" key="2">
    <source>
        <dbReference type="EMBL" id="UEL47781.1"/>
    </source>
</evidence>
<gene>
    <name evidence="2" type="ORF">JW646_19540</name>
</gene>
<accession>A0AAX2ZFE2</accession>
<protein>
    <submittedName>
        <fullName evidence="2">PhzF family phenazine biosynthesis protein</fullName>
    </submittedName>
</protein>
<dbReference type="SUPFAM" id="SSF54506">
    <property type="entry name" value="Diaminopimelate epimerase-like"/>
    <property type="match status" value="1"/>
</dbReference>
<feature type="active site" evidence="1">
    <location>
        <position position="47"/>
    </location>
</feature>
<dbReference type="GO" id="GO:0016853">
    <property type="term" value="F:isomerase activity"/>
    <property type="evidence" value="ECO:0007669"/>
    <property type="project" value="TreeGrafter"/>
</dbReference>
<proteinExistence type="predicted"/>